<dbReference type="Proteomes" id="UP000652761">
    <property type="component" value="Unassembled WGS sequence"/>
</dbReference>
<dbReference type="EMBL" id="NMUH01005610">
    <property type="protein sequence ID" value="MQM13214.1"/>
    <property type="molecule type" value="Genomic_DNA"/>
</dbReference>
<keyword evidence="2" id="KW-1185">Reference proteome</keyword>
<reference evidence="1" key="1">
    <citation type="submission" date="2017-07" db="EMBL/GenBank/DDBJ databases">
        <title>Taro Niue Genome Assembly and Annotation.</title>
        <authorList>
            <person name="Atibalentja N."/>
            <person name="Keating K."/>
            <person name="Fields C.J."/>
        </authorList>
    </citation>
    <scope>NUCLEOTIDE SEQUENCE</scope>
    <source>
        <strain evidence="1">Niue_2</strain>
        <tissue evidence="1">Leaf</tissue>
    </source>
</reference>
<evidence type="ECO:0000313" key="1">
    <source>
        <dbReference type="EMBL" id="MQM13214.1"/>
    </source>
</evidence>
<comment type="caution">
    <text evidence="1">The sequence shown here is derived from an EMBL/GenBank/DDBJ whole genome shotgun (WGS) entry which is preliminary data.</text>
</comment>
<sequence>MVVPKKGTRALLVASFPAGSECELQESVAAVAGCACCERGCWFTHAAFGFVLSLRVCVGVSRRLREPACGVAFTGAGLWSAEPMLVCRVVPLVELCDTCLWLLPALGWLVANSSEVLPESFSIGSGGGERCPLVEVHRLAAVFWWCFPELFVVVLSVTVALPSRLRCIAWLPCVLVRFSKTVGCCPGEVRSQDCSGLVSAGCCATSGLRVVVLCHGLGAVLRTVATFVAKVPPLLSCFEVELVAPLMRFVSLWHDGLW</sequence>
<evidence type="ECO:0000313" key="2">
    <source>
        <dbReference type="Proteomes" id="UP000652761"/>
    </source>
</evidence>
<accession>A0A843X5Q8</accession>
<dbReference type="AlphaFoldDB" id="A0A843X5Q8"/>
<name>A0A843X5Q8_COLES</name>
<proteinExistence type="predicted"/>
<organism evidence="1 2">
    <name type="scientific">Colocasia esculenta</name>
    <name type="common">Wild taro</name>
    <name type="synonym">Arum esculentum</name>
    <dbReference type="NCBI Taxonomy" id="4460"/>
    <lineage>
        <taxon>Eukaryota</taxon>
        <taxon>Viridiplantae</taxon>
        <taxon>Streptophyta</taxon>
        <taxon>Embryophyta</taxon>
        <taxon>Tracheophyta</taxon>
        <taxon>Spermatophyta</taxon>
        <taxon>Magnoliopsida</taxon>
        <taxon>Liliopsida</taxon>
        <taxon>Araceae</taxon>
        <taxon>Aroideae</taxon>
        <taxon>Colocasieae</taxon>
        <taxon>Colocasia</taxon>
    </lineage>
</organism>
<gene>
    <name evidence="1" type="ORF">Taro_046137</name>
</gene>
<protein>
    <submittedName>
        <fullName evidence="1">Uncharacterized protein</fullName>
    </submittedName>
</protein>